<proteinExistence type="predicted"/>
<dbReference type="SUPFAM" id="SSF56059">
    <property type="entry name" value="Glutathione synthetase ATP-binding domain-like"/>
    <property type="match status" value="1"/>
</dbReference>
<gene>
    <name evidence="7" type="ORF">AF333_14295</name>
    <name evidence="8" type="ORF">SAMN04487909_10263</name>
</gene>
<keyword evidence="3 4" id="KW-0067">ATP-binding</keyword>
<dbReference type="EMBL" id="FNED01000002">
    <property type="protein sequence ID" value="SDI19248.1"/>
    <property type="molecule type" value="Genomic_DNA"/>
</dbReference>
<dbReference type="OrthoDB" id="9769961at2"/>
<dbReference type="PROSITE" id="PS50975">
    <property type="entry name" value="ATP_GRASP"/>
    <property type="match status" value="1"/>
</dbReference>
<protein>
    <submittedName>
        <fullName evidence="8">Carbamoyl-phosphate synthase L chain, ATP binding domain</fullName>
    </submittedName>
</protein>
<dbReference type="GO" id="GO:0016874">
    <property type="term" value="F:ligase activity"/>
    <property type="evidence" value="ECO:0007669"/>
    <property type="project" value="UniProtKB-KW"/>
</dbReference>
<reference evidence="8 10" key="2">
    <citation type="submission" date="2016-10" db="EMBL/GenBank/DDBJ databases">
        <authorList>
            <person name="de Groot N.N."/>
        </authorList>
    </citation>
    <scope>NUCLEOTIDE SEQUENCE [LARGE SCALE GENOMIC DNA]</scope>
    <source>
        <strain evidence="8 10">DSM 2895</strain>
    </source>
</reference>
<evidence type="ECO:0000313" key="7">
    <source>
        <dbReference type="EMBL" id="KON96471.1"/>
    </source>
</evidence>
<evidence type="ECO:0000256" key="1">
    <source>
        <dbReference type="ARBA" id="ARBA00022598"/>
    </source>
</evidence>
<dbReference type="AlphaFoldDB" id="A0A0D1WJI9"/>
<sequence length="317" mass="36085">MKERKHFKKIVVIERGKVANRILKACKELGIYTIAVYSEHDVHSSHHLKADKAYVIGKGRKPFQACFDIEEMIEIAKHEQADAIHPGYGIWMENLKLSKRCREEDIVFIGPRPTHIELFNDKAAARATAATLGIPLVPDTPTLVQSIQEAITFGEETGYPIIIKTTTGYKEKSIQVVRSKEELLEIAKHPYSGSKMYVTKYLERPKHITIQVLADRYGEFTYFLGEESSYLLLSTTLIHQMGQSAIRLMKAIDCHHIGIIEFLVTPDYRYYFSEINTRVQFASRRKSGVDIIRSQIRLAEGFPLVSMDGNPSVKTVL</sequence>
<reference evidence="7 9" key="1">
    <citation type="submission" date="2015-07" db="EMBL/GenBank/DDBJ databases">
        <title>Fjat-14205 dsm 2895.</title>
        <authorList>
            <person name="Liu B."/>
            <person name="Wang J."/>
            <person name="Zhu Y."/>
            <person name="Liu G."/>
            <person name="Chen Q."/>
            <person name="Chen Z."/>
            <person name="Lan J."/>
            <person name="Che J."/>
            <person name="Ge C."/>
            <person name="Shi H."/>
            <person name="Pan Z."/>
            <person name="Liu X."/>
        </authorList>
    </citation>
    <scope>NUCLEOTIDE SEQUENCE [LARGE SCALE GENOMIC DNA]</scope>
    <source>
        <strain evidence="7 9">DSM 2895</strain>
    </source>
</reference>
<evidence type="ECO:0000313" key="9">
    <source>
        <dbReference type="Proteomes" id="UP000037269"/>
    </source>
</evidence>
<accession>A0A0D1WJI9</accession>
<dbReference type="EMBL" id="LGUG01000004">
    <property type="protein sequence ID" value="KON96471.1"/>
    <property type="molecule type" value="Genomic_DNA"/>
</dbReference>
<evidence type="ECO:0000313" key="8">
    <source>
        <dbReference type="EMBL" id="SDI19248.1"/>
    </source>
</evidence>
<keyword evidence="2 4" id="KW-0547">Nucleotide-binding</keyword>
<feature type="domain" description="ATP-grasp" evidence="5">
    <location>
        <begin position="126"/>
        <end position="300"/>
    </location>
</feature>
<dbReference type="PATRIC" id="fig|47500.8.peg.1658"/>
<keyword evidence="9" id="KW-1185">Reference proteome</keyword>
<evidence type="ECO:0000313" key="10">
    <source>
        <dbReference type="Proteomes" id="UP000182836"/>
    </source>
</evidence>
<dbReference type="InterPro" id="IPR011761">
    <property type="entry name" value="ATP-grasp"/>
</dbReference>
<dbReference type="InterPro" id="IPR016185">
    <property type="entry name" value="PreATP-grasp_dom_sf"/>
</dbReference>
<evidence type="ECO:0000256" key="3">
    <source>
        <dbReference type="ARBA" id="ARBA00022840"/>
    </source>
</evidence>
<dbReference type="STRING" id="47500.AF333_14295"/>
<dbReference type="InterPro" id="IPR005481">
    <property type="entry name" value="BC-like_N"/>
</dbReference>
<dbReference type="Proteomes" id="UP000182836">
    <property type="component" value="Unassembled WGS sequence"/>
</dbReference>
<keyword evidence="1" id="KW-0436">Ligase</keyword>
<dbReference type="GO" id="GO:0046872">
    <property type="term" value="F:metal ion binding"/>
    <property type="evidence" value="ECO:0007669"/>
    <property type="project" value="InterPro"/>
</dbReference>
<dbReference type="SUPFAM" id="SSF52440">
    <property type="entry name" value="PreATP-grasp domain"/>
    <property type="match status" value="1"/>
</dbReference>
<dbReference type="PROSITE" id="PS50979">
    <property type="entry name" value="BC"/>
    <property type="match status" value="1"/>
</dbReference>
<evidence type="ECO:0000256" key="4">
    <source>
        <dbReference type="PROSITE-ProRule" id="PRU00409"/>
    </source>
</evidence>
<dbReference type="Proteomes" id="UP000037269">
    <property type="component" value="Unassembled WGS sequence"/>
</dbReference>
<dbReference type="Pfam" id="PF00289">
    <property type="entry name" value="Biotin_carb_N"/>
    <property type="match status" value="1"/>
</dbReference>
<evidence type="ECO:0000259" key="5">
    <source>
        <dbReference type="PROSITE" id="PS50975"/>
    </source>
</evidence>
<dbReference type="PANTHER" id="PTHR45007:SF1">
    <property type="entry name" value="CARBOXYLASE, PUTATIVE (AFU_ORTHOLOGUE AFUA_5G07570)-RELATED"/>
    <property type="match status" value="1"/>
</dbReference>
<dbReference type="GO" id="GO:0005524">
    <property type="term" value="F:ATP binding"/>
    <property type="evidence" value="ECO:0007669"/>
    <property type="project" value="UniProtKB-UniRule"/>
</dbReference>
<dbReference type="InterPro" id="IPR011764">
    <property type="entry name" value="Biotin_carboxylation_dom"/>
</dbReference>
<feature type="domain" description="Biotin carboxylation" evidence="6">
    <location>
        <begin position="6"/>
        <end position="317"/>
    </location>
</feature>
<evidence type="ECO:0000256" key="2">
    <source>
        <dbReference type="ARBA" id="ARBA00022741"/>
    </source>
</evidence>
<dbReference type="RefSeq" id="WP_043064154.1">
    <property type="nucleotide sequence ID" value="NZ_BJOA01000108.1"/>
</dbReference>
<evidence type="ECO:0000259" key="6">
    <source>
        <dbReference type="PROSITE" id="PS50979"/>
    </source>
</evidence>
<dbReference type="Pfam" id="PF02786">
    <property type="entry name" value="CPSase_L_D2"/>
    <property type="match status" value="1"/>
</dbReference>
<name>A0A0D1WJI9_ANEMI</name>
<dbReference type="GeneID" id="42306345"/>
<organism evidence="7 9">
    <name type="scientific">Aneurinibacillus migulanus</name>
    <name type="common">Bacillus migulanus</name>
    <dbReference type="NCBI Taxonomy" id="47500"/>
    <lineage>
        <taxon>Bacteria</taxon>
        <taxon>Bacillati</taxon>
        <taxon>Bacillota</taxon>
        <taxon>Bacilli</taxon>
        <taxon>Bacillales</taxon>
        <taxon>Paenibacillaceae</taxon>
        <taxon>Aneurinibacillus group</taxon>
        <taxon>Aneurinibacillus</taxon>
    </lineage>
</organism>
<dbReference type="InterPro" id="IPR005479">
    <property type="entry name" value="CPAse_ATP-bd"/>
</dbReference>
<dbReference type="Gene3D" id="3.30.470.20">
    <property type="entry name" value="ATP-grasp fold, B domain"/>
    <property type="match status" value="1"/>
</dbReference>
<dbReference type="PANTHER" id="PTHR45007">
    <property type="entry name" value="CARBOXYLASE, PUTATIVE (AFU_ORTHOLOGUE AFUA_5G07570)-RELATED"/>
    <property type="match status" value="1"/>
</dbReference>